<keyword evidence="4" id="KW-1185">Reference proteome</keyword>
<comment type="caution">
    <text evidence="3">The sequence shown here is derived from an EMBL/GenBank/DDBJ whole genome shotgun (WGS) entry which is preliminary data.</text>
</comment>
<dbReference type="AlphaFoldDB" id="A0ABD5VA95"/>
<evidence type="ECO:0000256" key="1">
    <source>
        <dbReference type="SAM" id="Coils"/>
    </source>
</evidence>
<evidence type="ECO:0000313" key="3">
    <source>
        <dbReference type="EMBL" id="MFC6951951.1"/>
    </source>
</evidence>
<accession>A0ABD5VA95</accession>
<evidence type="ECO:0000313" key="4">
    <source>
        <dbReference type="Proteomes" id="UP001596395"/>
    </source>
</evidence>
<sequence length="285" mass="31781">MTDDLADALAEMESRFEERIADLEEQVADLEGELQEERGRRRDAERALAEVDRDMGEKLDFTKNLIWDLEDVVYGDIGATKADTLVREDGHVFQRLYDVEERVEEVARGEVDAAEVAAQSGGAAVEDLVPLHQYYTAATNLEPHEHDLTENQEIAARLFPFIAQYATPSGEEMHLKSPKVRDVIEREVATPELAKRLDVHDPNPNTVRRVMEFVGKFGKDLFEFYAASGDERRNSTNLVVVDREAWVSYTERLRDATGAADDGAATSDAPQRGDALADGGDITPS</sequence>
<gene>
    <name evidence="3" type="ORF">ACFQGB_03660</name>
</gene>
<feature type="coiled-coil region" evidence="1">
    <location>
        <begin position="6"/>
        <end position="54"/>
    </location>
</feature>
<dbReference type="EMBL" id="JBHSXN010000001">
    <property type="protein sequence ID" value="MFC6951951.1"/>
    <property type="molecule type" value="Genomic_DNA"/>
</dbReference>
<protein>
    <submittedName>
        <fullName evidence="3">Uncharacterized protein</fullName>
    </submittedName>
</protein>
<proteinExistence type="predicted"/>
<name>A0ABD5VA95_9EURY</name>
<dbReference type="RefSeq" id="WP_336348957.1">
    <property type="nucleotide sequence ID" value="NZ_JAZAQL010000001.1"/>
</dbReference>
<reference evidence="3 4" key="1">
    <citation type="journal article" date="2019" name="Int. J. Syst. Evol. Microbiol.">
        <title>The Global Catalogue of Microorganisms (GCM) 10K type strain sequencing project: providing services to taxonomists for standard genome sequencing and annotation.</title>
        <authorList>
            <consortium name="The Broad Institute Genomics Platform"/>
            <consortium name="The Broad Institute Genome Sequencing Center for Infectious Disease"/>
            <person name="Wu L."/>
            <person name="Ma J."/>
        </authorList>
    </citation>
    <scope>NUCLEOTIDE SEQUENCE [LARGE SCALE GENOMIC DNA]</scope>
    <source>
        <strain evidence="3 4">GX26</strain>
    </source>
</reference>
<dbReference type="Proteomes" id="UP001596395">
    <property type="component" value="Unassembled WGS sequence"/>
</dbReference>
<keyword evidence="1" id="KW-0175">Coiled coil</keyword>
<feature type="compositionally biased region" description="Low complexity" evidence="2">
    <location>
        <begin position="257"/>
        <end position="269"/>
    </location>
</feature>
<evidence type="ECO:0000256" key="2">
    <source>
        <dbReference type="SAM" id="MobiDB-lite"/>
    </source>
</evidence>
<organism evidence="3 4">
    <name type="scientific">Halorubellus litoreus</name>
    <dbReference type="NCBI Taxonomy" id="755308"/>
    <lineage>
        <taxon>Archaea</taxon>
        <taxon>Methanobacteriati</taxon>
        <taxon>Methanobacteriota</taxon>
        <taxon>Stenosarchaea group</taxon>
        <taxon>Halobacteria</taxon>
        <taxon>Halobacteriales</taxon>
        <taxon>Halorubellaceae</taxon>
        <taxon>Halorubellus</taxon>
    </lineage>
</organism>
<feature type="region of interest" description="Disordered" evidence="2">
    <location>
        <begin position="257"/>
        <end position="285"/>
    </location>
</feature>